<evidence type="ECO:0000259" key="6">
    <source>
        <dbReference type="Pfam" id="PF00850"/>
    </source>
</evidence>
<organism evidence="7">
    <name type="scientific">freshwater metagenome</name>
    <dbReference type="NCBI Taxonomy" id="449393"/>
    <lineage>
        <taxon>unclassified sequences</taxon>
        <taxon>metagenomes</taxon>
        <taxon>ecological metagenomes</taxon>
    </lineage>
</organism>
<evidence type="ECO:0000256" key="3">
    <source>
        <dbReference type="ARBA" id="ARBA00022723"/>
    </source>
</evidence>
<evidence type="ECO:0000256" key="1">
    <source>
        <dbReference type="ARBA" id="ARBA00001947"/>
    </source>
</evidence>
<keyword evidence="4" id="KW-0378">Hydrolase</keyword>
<dbReference type="GO" id="GO:0040029">
    <property type="term" value="P:epigenetic regulation of gene expression"/>
    <property type="evidence" value="ECO:0007669"/>
    <property type="project" value="TreeGrafter"/>
</dbReference>
<comment type="similarity">
    <text evidence="2">Belongs to the histone deacetylase family.</text>
</comment>
<feature type="domain" description="Histone deacetylase" evidence="6">
    <location>
        <begin position="28"/>
        <end position="342"/>
    </location>
</feature>
<keyword evidence="3" id="KW-0479">Metal-binding</keyword>
<dbReference type="InterPro" id="IPR000286">
    <property type="entry name" value="HDACs"/>
</dbReference>
<dbReference type="SUPFAM" id="SSF52768">
    <property type="entry name" value="Arginase/deacetylase"/>
    <property type="match status" value="1"/>
</dbReference>
<sequence>MKVVYTPAHLLHNPEVEIESSTAHSPFEHTGRAEKIRETLAADDAFDLVSPTEWGTEPITKIHNPGLLKFLSTAWADYQRDVKEVREVVPDMFFKSNLREHMGERVEPESVNGKLGWWCFETTTPLTMGTYEAARGAVDVAMSATQIVLDGERFSYGLCRPPGHHATTDLYGGYCFFNNAAIVAHHVASTTGTKVTVLDVDYHHGNGTQQIFYERDDVQFVSLHGDPARAYPYFTGYADETGSSKGLGSTLNLPLAARTDDDTYLKSLERACESIKKFGPSMLIVSLGLDTFITDPISDLSLTTPGYDRCGALVAQLKLPTVVLQEGGYDVNALGINVQSWLHGLARAS</sequence>
<protein>
    <submittedName>
        <fullName evidence="7">Unannotated protein</fullName>
    </submittedName>
</protein>
<evidence type="ECO:0000256" key="2">
    <source>
        <dbReference type="ARBA" id="ARBA00005947"/>
    </source>
</evidence>
<dbReference type="CDD" id="cd10001">
    <property type="entry name" value="HDAC_classII_APAH"/>
    <property type="match status" value="1"/>
</dbReference>
<evidence type="ECO:0000256" key="4">
    <source>
        <dbReference type="ARBA" id="ARBA00022801"/>
    </source>
</evidence>
<proteinExistence type="inferred from homology"/>
<dbReference type="GO" id="GO:0016787">
    <property type="term" value="F:hydrolase activity"/>
    <property type="evidence" value="ECO:0007669"/>
    <property type="project" value="UniProtKB-KW"/>
</dbReference>
<evidence type="ECO:0000313" key="7">
    <source>
        <dbReference type="EMBL" id="CAB4541791.1"/>
    </source>
</evidence>
<dbReference type="PRINTS" id="PR01270">
    <property type="entry name" value="HDASUPER"/>
</dbReference>
<dbReference type="EMBL" id="CAEZSE010000175">
    <property type="protein sequence ID" value="CAB4541791.1"/>
    <property type="molecule type" value="Genomic_DNA"/>
</dbReference>
<dbReference type="AlphaFoldDB" id="A0A6J6BRQ2"/>
<dbReference type="GO" id="GO:0046872">
    <property type="term" value="F:metal ion binding"/>
    <property type="evidence" value="ECO:0007669"/>
    <property type="project" value="UniProtKB-KW"/>
</dbReference>
<dbReference type="PANTHER" id="PTHR10625">
    <property type="entry name" value="HISTONE DEACETYLASE HDAC1-RELATED"/>
    <property type="match status" value="1"/>
</dbReference>
<reference evidence="7" key="1">
    <citation type="submission" date="2020-05" db="EMBL/GenBank/DDBJ databases">
        <authorList>
            <person name="Chiriac C."/>
            <person name="Salcher M."/>
            <person name="Ghai R."/>
            <person name="Kavagutti S V."/>
        </authorList>
    </citation>
    <scope>NUCLEOTIDE SEQUENCE</scope>
</reference>
<dbReference type="InterPro" id="IPR023696">
    <property type="entry name" value="Ureohydrolase_dom_sf"/>
</dbReference>
<dbReference type="InterPro" id="IPR037138">
    <property type="entry name" value="His_deacetylse_dom_sf"/>
</dbReference>
<keyword evidence="5" id="KW-0862">Zinc</keyword>
<accession>A0A6J6BRQ2</accession>
<dbReference type="PANTHER" id="PTHR10625:SF17">
    <property type="entry name" value="HISTONE DEACETYLASE 8"/>
    <property type="match status" value="1"/>
</dbReference>
<dbReference type="Pfam" id="PF00850">
    <property type="entry name" value="Hist_deacetyl"/>
    <property type="match status" value="1"/>
</dbReference>
<gene>
    <name evidence="7" type="ORF">UFOPK1353_00971</name>
</gene>
<dbReference type="InterPro" id="IPR023801">
    <property type="entry name" value="His_deacetylse_dom"/>
</dbReference>
<name>A0A6J6BRQ2_9ZZZZ</name>
<dbReference type="Gene3D" id="3.40.800.20">
    <property type="entry name" value="Histone deacetylase domain"/>
    <property type="match status" value="1"/>
</dbReference>
<dbReference type="GO" id="GO:0004407">
    <property type="term" value="F:histone deacetylase activity"/>
    <property type="evidence" value="ECO:0007669"/>
    <property type="project" value="TreeGrafter"/>
</dbReference>
<evidence type="ECO:0000256" key="5">
    <source>
        <dbReference type="ARBA" id="ARBA00022833"/>
    </source>
</evidence>
<comment type="cofactor">
    <cofactor evidence="1">
        <name>Zn(2+)</name>
        <dbReference type="ChEBI" id="CHEBI:29105"/>
    </cofactor>
</comment>